<keyword evidence="6" id="KW-0804">Transcription</keyword>
<dbReference type="PANTHER" id="PTHR30385:SF4">
    <property type="entry name" value="RNA POLYMERASE SIGMA-E FACTOR"/>
    <property type="match status" value="1"/>
</dbReference>
<keyword evidence="9" id="KW-1185">Reference proteome</keyword>
<reference evidence="8 9" key="1">
    <citation type="submission" date="2020-08" db="EMBL/GenBank/DDBJ databases">
        <title>Genomic Encyclopedia of Archaeal and Bacterial Type Strains, Phase II (KMG-II): from individual species to whole genera.</title>
        <authorList>
            <person name="Goeker M."/>
        </authorList>
    </citation>
    <scope>NUCLEOTIDE SEQUENCE [LARGE SCALE GENOMIC DNA]</scope>
    <source>
        <strain evidence="8 9">DSM 23288</strain>
    </source>
</reference>
<evidence type="ECO:0000313" key="8">
    <source>
        <dbReference type="EMBL" id="MBB4664553.1"/>
    </source>
</evidence>
<dbReference type="InterPro" id="IPR013325">
    <property type="entry name" value="RNA_pol_sigma_r2"/>
</dbReference>
<dbReference type="Proteomes" id="UP000585272">
    <property type="component" value="Unassembled WGS sequence"/>
</dbReference>
<sequence length="236" mass="25809">MLSTRARKGDVQAREALIAEHLPLARALARRYRRGSESLDDLVQVACVGLIKAVDRFDPDRGHSFSTFAQPTIVGELLRHFRDTGWGVHVARGTQELALKVRAAAEAIETETGAAPTPRQLAERTGADVEAVLEALGALANRTALSLATPAGNDDEGDATIADTLGSVEEGFRAAEARALLGPALRHLPEREQRILQMRFVHDMTQSEIAKQIGVSQMQISRLLRQSLERLHELTR</sequence>
<dbReference type="Pfam" id="PF04542">
    <property type="entry name" value="Sigma70_r2"/>
    <property type="match status" value="1"/>
</dbReference>
<evidence type="ECO:0000256" key="4">
    <source>
        <dbReference type="ARBA" id="ARBA00023082"/>
    </source>
</evidence>
<evidence type="ECO:0000256" key="2">
    <source>
        <dbReference type="ARBA" id="ARBA00022969"/>
    </source>
</evidence>
<dbReference type="InterPro" id="IPR007624">
    <property type="entry name" value="RNA_pol_sigma70_r3"/>
</dbReference>
<dbReference type="Pfam" id="PF04545">
    <property type="entry name" value="Sigma70_r4"/>
    <property type="match status" value="1"/>
</dbReference>
<evidence type="ECO:0000259" key="7">
    <source>
        <dbReference type="PROSITE" id="PS50943"/>
    </source>
</evidence>
<dbReference type="Gene3D" id="1.20.140.160">
    <property type="match status" value="1"/>
</dbReference>
<evidence type="ECO:0000256" key="6">
    <source>
        <dbReference type="ARBA" id="ARBA00023163"/>
    </source>
</evidence>
<name>A0A840IK80_9ACTN</name>
<evidence type="ECO:0000256" key="1">
    <source>
        <dbReference type="ARBA" id="ARBA00007788"/>
    </source>
</evidence>
<gene>
    <name evidence="8" type="ORF">BDZ31_004164</name>
</gene>
<organism evidence="8 9">
    <name type="scientific">Conexibacter arvalis</name>
    <dbReference type="NCBI Taxonomy" id="912552"/>
    <lineage>
        <taxon>Bacteria</taxon>
        <taxon>Bacillati</taxon>
        <taxon>Actinomycetota</taxon>
        <taxon>Thermoleophilia</taxon>
        <taxon>Solirubrobacterales</taxon>
        <taxon>Conexibacteraceae</taxon>
        <taxon>Conexibacter</taxon>
    </lineage>
</organism>
<keyword evidence="5" id="KW-0238">DNA-binding</keyword>
<dbReference type="InterPro" id="IPR013324">
    <property type="entry name" value="RNA_pol_sigma_r3/r4-like"/>
</dbReference>
<feature type="domain" description="HTH cro/C1-type" evidence="7">
    <location>
        <begin position="195"/>
        <end position="225"/>
    </location>
</feature>
<dbReference type="InterPro" id="IPR001387">
    <property type="entry name" value="Cro/C1-type_HTH"/>
</dbReference>
<dbReference type="GO" id="GO:0003677">
    <property type="term" value="F:DNA binding"/>
    <property type="evidence" value="ECO:0007669"/>
    <property type="project" value="UniProtKB-KW"/>
</dbReference>
<dbReference type="NCBIfam" id="TIGR02937">
    <property type="entry name" value="sigma70-ECF"/>
    <property type="match status" value="1"/>
</dbReference>
<protein>
    <submittedName>
        <fullName evidence="8">RNA polymerase sigma-B factor</fullName>
    </submittedName>
</protein>
<dbReference type="NCBIfam" id="TIGR02980">
    <property type="entry name" value="SigBFG"/>
    <property type="match status" value="1"/>
</dbReference>
<dbReference type="InterPro" id="IPR014284">
    <property type="entry name" value="RNA_pol_sigma-70_dom"/>
</dbReference>
<dbReference type="GO" id="GO:0030435">
    <property type="term" value="P:sporulation resulting in formation of a cellular spore"/>
    <property type="evidence" value="ECO:0007669"/>
    <property type="project" value="UniProtKB-KW"/>
</dbReference>
<evidence type="ECO:0000313" key="9">
    <source>
        <dbReference type="Proteomes" id="UP000585272"/>
    </source>
</evidence>
<dbReference type="PANTHER" id="PTHR30385">
    <property type="entry name" value="SIGMA FACTOR F FLAGELLAR"/>
    <property type="match status" value="1"/>
</dbReference>
<dbReference type="InterPro" id="IPR000943">
    <property type="entry name" value="RNA_pol_sigma70"/>
</dbReference>
<keyword evidence="2" id="KW-0749">Sporulation</keyword>
<keyword evidence="4" id="KW-0731">Sigma factor</keyword>
<accession>A0A840IK80</accession>
<dbReference type="SUPFAM" id="SSF88659">
    <property type="entry name" value="Sigma3 and sigma4 domains of RNA polymerase sigma factors"/>
    <property type="match status" value="2"/>
</dbReference>
<dbReference type="InterPro" id="IPR007627">
    <property type="entry name" value="RNA_pol_sigma70_r2"/>
</dbReference>
<keyword evidence="3" id="KW-0805">Transcription regulation</keyword>
<dbReference type="GO" id="GO:0016987">
    <property type="term" value="F:sigma factor activity"/>
    <property type="evidence" value="ECO:0007669"/>
    <property type="project" value="UniProtKB-KW"/>
</dbReference>
<comment type="similarity">
    <text evidence="1">Belongs to the sigma-70 factor family.</text>
</comment>
<dbReference type="PROSITE" id="PS50943">
    <property type="entry name" value="HTH_CROC1"/>
    <property type="match status" value="1"/>
</dbReference>
<comment type="caution">
    <text evidence="8">The sequence shown here is derived from an EMBL/GenBank/DDBJ whole genome shotgun (WGS) entry which is preliminary data.</text>
</comment>
<evidence type="ECO:0000256" key="5">
    <source>
        <dbReference type="ARBA" id="ARBA00023125"/>
    </source>
</evidence>
<dbReference type="InterPro" id="IPR014322">
    <property type="entry name" value="RNA_pol_sigma-B/F/G"/>
</dbReference>
<dbReference type="CDD" id="cd06171">
    <property type="entry name" value="Sigma70_r4"/>
    <property type="match status" value="1"/>
</dbReference>
<dbReference type="RefSeq" id="WP_183344671.1">
    <property type="nucleotide sequence ID" value="NZ_JACHNU010000007.1"/>
</dbReference>
<dbReference type="SUPFAM" id="SSF88946">
    <property type="entry name" value="Sigma2 domain of RNA polymerase sigma factors"/>
    <property type="match status" value="1"/>
</dbReference>
<dbReference type="EMBL" id="JACHNU010000007">
    <property type="protein sequence ID" value="MBB4664553.1"/>
    <property type="molecule type" value="Genomic_DNA"/>
</dbReference>
<dbReference type="Pfam" id="PF04539">
    <property type="entry name" value="Sigma70_r3"/>
    <property type="match status" value="1"/>
</dbReference>
<dbReference type="InterPro" id="IPR007630">
    <property type="entry name" value="RNA_pol_sigma70_r4"/>
</dbReference>
<dbReference type="PRINTS" id="PR00046">
    <property type="entry name" value="SIGMA70FCT"/>
</dbReference>
<dbReference type="Gene3D" id="1.20.120.1810">
    <property type="match status" value="1"/>
</dbReference>
<dbReference type="GO" id="GO:0006352">
    <property type="term" value="P:DNA-templated transcription initiation"/>
    <property type="evidence" value="ECO:0007669"/>
    <property type="project" value="InterPro"/>
</dbReference>
<dbReference type="AlphaFoldDB" id="A0A840IK80"/>
<proteinExistence type="inferred from homology"/>
<evidence type="ECO:0000256" key="3">
    <source>
        <dbReference type="ARBA" id="ARBA00023015"/>
    </source>
</evidence>